<dbReference type="GO" id="GO:0008270">
    <property type="term" value="F:zinc ion binding"/>
    <property type="evidence" value="ECO:0007669"/>
    <property type="project" value="UniProtKB-KW"/>
</dbReference>
<sequence length="262" mass="29424">MQPTFKYGVIAAEGDSADVVPNAWTTRVCDLPDCKNYKNLSTCNRCKTARYCSKECQKADWPHHKAYCKMVKDFPPEKDPQTGGEPPLQRHLRLWTSRFNGSLVCATIVALDLHRHPDNIDNFGLVVTLHPRPHKEAGSRFKLISAVVTPMEEVMTKFVLLLGSQSQGLEHGINLMRLHKQHRDELKAKTKGMEDYATVIVVATNTGDNALPGGLQTEIRFKPIGIHKKLVGSAQLTDPTLDWYSSLMIQVERDLPNQAIVR</sequence>
<accession>A0A8H6YMP7</accession>
<evidence type="ECO:0000313" key="7">
    <source>
        <dbReference type="Proteomes" id="UP000623467"/>
    </source>
</evidence>
<keyword evidence="7" id="KW-1185">Reference proteome</keyword>
<proteinExistence type="predicted"/>
<keyword evidence="3" id="KW-0862">Zinc</keyword>
<dbReference type="Proteomes" id="UP000623467">
    <property type="component" value="Unassembled WGS sequence"/>
</dbReference>
<keyword evidence="2 4" id="KW-0863">Zinc-finger</keyword>
<keyword evidence="1" id="KW-0479">Metal-binding</keyword>
<dbReference type="EMBL" id="JACAZH010000008">
    <property type="protein sequence ID" value="KAF7361056.1"/>
    <property type="molecule type" value="Genomic_DNA"/>
</dbReference>
<gene>
    <name evidence="6" type="ORF">MSAN_01136500</name>
</gene>
<dbReference type="InterPro" id="IPR002893">
    <property type="entry name" value="Znf_MYND"/>
</dbReference>
<name>A0A8H6YMP7_9AGAR</name>
<dbReference type="AlphaFoldDB" id="A0A8H6YMP7"/>
<evidence type="ECO:0000256" key="4">
    <source>
        <dbReference type="PROSITE-ProRule" id="PRU00134"/>
    </source>
</evidence>
<dbReference type="SUPFAM" id="SSF144232">
    <property type="entry name" value="HIT/MYND zinc finger-like"/>
    <property type="match status" value="1"/>
</dbReference>
<dbReference type="PROSITE" id="PS50865">
    <property type="entry name" value="ZF_MYND_2"/>
    <property type="match status" value="1"/>
</dbReference>
<dbReference type="Gene3D" id="6.10.140.2220">
    <property type="match status" value="1"/>
</dbReference>
<reference evidence="6" key="1">
    <citation type="submission" date="2020-05" db="EMBL/GenBank/DDBJ databases">
        <title>Mycena genomes resolve the evolution of fungal bioluminescence.</title>
        <authorList>
            <person name="Tsai I.J."/>
        </authorList>
    </citation>
    <scope>NUCLEOTIDE SEQUENCE</scope>
    <source>
        <strain evidence="6">160909Yilan</strain>
    </source>
</reference>
<evidence type="ECO:0000259" key="5">
    <source>
        <dbReference type="PROSITE" id="PS50865"/>
    </source>
</evidence>
<dbReference type="OrthoDB" id="432970at2759"/>
<organism evidence="6 7">
    <name type="scientific">Mycena sanguinolenta</name>
    <dbReference type="NCBI Taxonomy" id="230812"/>
    <lineage>
        <taxon>Eukaryota</taxon>
        <taxon>Fungi</taxon>
        <taxon>Dikarya</taxon>
        <taxon>Basidiomycota</taxon>
        <taxon>Agaricomycotina</taxon>
        <taxon>Agaricomycetes</taxon>
        <taxon>Agaricomycetidae</taxon>
        <taxon>Agaricales</taxon>
        <taxon>Marasmiineae</taxon>
        <taxon>Mycenaceae</taxon>
        <taxon>Mycena</taxon>
    </lineage>
</organism>
<evidence type="ECO:0000313" key="6">
    <source>
        <dbReference type="EMBL" id="KAF7361056.1"/>
    </source>
</evidence>
<feature type="domain" description="MYND-type" evidence="5">
    <location>
        <begin position="31"/>
        <end position="68"/>
    </location>
</feature>
<evidence type="ECO:0000256" key="2">
    <source>
        <dbReference type="ARBA" id="ARBA00022771"/>
    </source>
</evidence>
<protein>
    <recommendedName>
        <fullName evidence="5">MYND-type domain-containing protein</fullName>
    </recommendedName>
</protein>
<comment type="caution">
    <text evidence="6">The sequence shown here is derived from an EMBL/GenBank/DDBJ whole genome shotgun (WGS) entry which is preliminary data.</text>
</comment>
<evidence type="ECO:0000256" key="3">
    <source>
        <dbReference type="ARBA" id="ARBA00022833"/>
    </source>
</evidence>
<dbReference type="Pfam" id="PF01753">
    <property type="entry name" value="zf-MYND"/>
    <property type="match status" value="1"/>
</dbReference>
<evidence type="ECO:0000256" key="1">
    <source>
        <dbReference type="ARBA" id="ARBA00022723"/>
    </source>
</evidence>